<evidence type="ECO:0000256" key="4">
    <source>
        <dbReference type="ARBA" id="ARBA00022827"/>
    </source>
</evidence>
<comment type="caution">
    <text evidence="8">The sequence shown here is derived from an EMBL/GenBank/DDBJ whole genome shotgun (WGS) entry which is preliminary data.</text>
</comment>
<keyword evidence="3" id="KW-0285">Flavoprotein</keyword>
<dbReference type="Proteomes" id="UP001049176">
    <property type="component" value="Chromosome 7"/>
</dbReference>
<evidence type="ECO:0000256" key="5">
    <source>
        <dbReference type="PIRSR" id="PIRSR000137-1"/>
    </source>
</evidence>
<comment type="cofactor">
    <cofactor evidence="1 6">
        <name>FAD</name>
        <dbReference type="ChEBI" id="CHEBI:57692"/>
    </cofactor>
</comment>
<dbReference type="SUPFAM" id="SSF54373">
    <property type="entry name" value="FAD-linked reductases, C-terminal domain"/>
    <property type="match status" value="1"/>
</dbReference>
<dbReference type="PROSITE" id="PS00624">
    <property type="entry name" value="GMC_OXRED_2"/>
    <property type="match status" value="1"/>
</dbReference>
<dbReference type="GO" id="GO:0016614">
    <property type="term" value="F:oxidoreductase activity, acting on CH-OH group of donors"/>
    <property type="evidence" value="ECO:0007669"/>
    <property type="project" value="InterPro"/>
</dbReference>
<dbReference type="PIRSF" id="PIRSF000137">
    <property type="entry name" value="Alcohol_oxidase"/>
    <property type="match status" value="1"/>
</dbReference>
<gene>
    <name evidence="8" type="ORF">E1B28_011159</name>
</gene>
<evidence type="ECO:0000256" key="3">
    <source>
        <dbReference type="ARBA" id="ARBA00022630"/>
    </source>
</evidence>
<evidence type="ECO:0000313" key="8">
    <source>
        <dbReference type="EMBL" id="KAG7089477.1"/>
    </source>
</evidence>
<evidence type="ECO:0000313" key="9">
    <source>
        <dbReference type="Proteomes" id="UP001049176"/>
    </source>
</evidence>
<dbReference type="RefSeq" id="XP_043005947.1">
    <property type="nucleotide sequence ID" value="XM_043156162.1"/>
</dbReference>
<feature type="binding site" evidence="6">
    <location>
        <position position="254"/>
    </location>
    <ligand>
        <name>FAD</name>
        <dbReference type="ChEBI" id="CHEBI:57692"/>
    </ligand>
</feature>
<dbReference type="InterPro" id="IPR036188">
    <property type="entry name" value="FAD/NAD-bd_sf"/>
</dbReference>
<sequence length="628" mass="69048">MFPTSNRYITDFSKVALPATSKGNGPDTTFDVIIVGGGTAGCALAARLSEDPSISVLLLEAGGSGRMIFTTIPSAFSKLFWNPQYVFQFRTEPQENARSLRKFWPRARMLGGCSSINAQMAQYGAPGDFDQWAKIIRDQEWDWKNFGQAFRKFESYTPNPNYPNVSTALKGSSGPVEVGYNGYYGDSARDFVESCLNKGIPLKHDFNTTDGPNGVNRIMTYIDKSVRRVSTESAYLTTEVLNRPNLKVVINATVTKLLFRTSTGQAGEKEKKVVGVDFAQNEKGKVWRAKAREEVVLCGGAINSPQLLLLSGIGPSEHLSSHNIEVIHDLPGVGKHLVDHPVVDFWFKDKSKQAPSFLIPQGVGDVVSTIKEAAMYYGSSGKGKLGTNWGEAACFVRSDDPAIFPPTEYPIPPCIRKRAGEGEMIYDSTSGPTSPDLEIFITTLGYKKHGKWSWKYPTFALHACLLRPLSRGELQLKSASPWDHPIMDPKYLSSEDDLAKLVRGARFCLNLARTEPINSRIDHTDQDGLDGKTYMKTDEELEEIVKDRVETLYHPTSTCRMAPPEDGGVVDSHLRVYGIKGLRVCDASVFPEIVSGHTAGASIAVAEKCADIMKGELRGGDSNKNVHV</sequence>
<dbReference type="Pfam" id="PF00732">
    <property type="entry name" value="GMC_oxred_N"/>
    <property type="match status" value="1"/>
</dbReference>
<dbReference type="Pfam" id="PF05199">
    <property type="entry name" value="GMC_oxred_C"/>
    <property type="match status" value="1"/>
</dbReference>
<dbReference type="GeneID" id="66080234"/>
<feature type="active site" description="Proton acceptor" evidence="5">
    <location>
        <position position="597"/>
    </location>
</feature>
<evidence type="ECO:0000256" key="1">
    <source>
        <dbReference type="ARBA" id="ARBA00001974"/>
    </source>
</evidence>
<dbReference type="InterPro" id="IPR012132">
    <property type="entry name" value="GMC_OxRdtase"/>
</dbReference>
<feature type="active site" description="Proton donor" evidence="5">
    <location>
        <position position="554"/>
    </location>
</feature>
<keyword evidence="9" id="KW-1185">Reference proteome</keyword>
<keyword evidence="4 6" id="KW-0274">FAD</keyword>
<feature type="domain" description="Glucose-methanol-choline oxidoreductase N-terminal" evidence="7">
    <location>
        <begin position="300"/>
        <end position="314"/>
    </location>
</feature>
<dbReference type="OrthoDB" id="269227at2759"/>
<comment type="similarity">
    <text evidence="2">Belongs to the GMC oxidoreductase family.</text>
</comment>
<dbReference type="AlphaFoldDB" id="A0A9P7UP94"/>
<dbReference type="KEGG" id="more:E1B28_011159"/>
<protein>
    <recommendedName>
        <fullName evidence="7">Glucose-methanol-choline oxidoreductase N-terminal domain-containing protein</fullName>
    </recommendedName>
</protein>
<proteinExistence type="inferred from homology"/>
<dbReference type="Gene3D" id="3.50.50.60">
    <property type="entry name" value="FAD/NAD(P)-binding domain"/>
    <property type="match status" value="1"/>
</dbReference>
<dbReference type="GO" id="GO:0050660">
    <property type="term" value="F:flavin adenine dinucleotide binding"/>
    <property type="evidence" value="ECO:0007669"/>
    <property type="project" value="InterPro"/>
</dbReference>
<reference evidence="8" key="1">
    <citation type="journal article" date="2021" name="Genome Biol. Evol.">
        <title>The assembled and annotated genome of the fairy-ring fungus Marasmius oreades.</title>
        <authorList>
            <person name="Hiltunen M."/>
            <person name="Ament-Velasquez S.L."/>
            <person name="Johannesson H."/>
        </authorList>
    </citation>
    <scope>NUCLEOTIDE SEQUENCE</scope>
    <source>
        <strain evidence="8">03SP1</strain>
    </source>
</reference>
<dbReference type="PANTHER" id="PTHR11552:SF147">
    <property type="entry name" value="CHOLINE DEHYDROGENASE, MITOCHONDRIAL"/>
    <property type="match status" value="1"/>
</dbReference>
<dbReference type="InterPro" id="IPR007867">
    <property type="entry name" value="GMC_OxRtase_C"/>
</dbReference>
<evidence type="ECO:0000256" key="6">
    <source>
        <dbReference type="PIRSR" id="PIRSR000137-2"/>
    </source>
</evidence>
<accession>A0A9P7UP94</accession>
<dbReference type="Gene3D" id="3.30.560.10">
    <property type="entry name" value="Glucose Oxidase, domain 3"/>
    <property type="match status" value="1"/>
</dbReference>
<dbReference type="EMBL" id="CM032187">
    <property type="protein sequence ID" value="KAG7089477.1"/>
    <property type="molecule type" value="Genomic_DNA"/>
</dbReference>
<evidence type="ECO:0000256" key="2">
    <source>
        <dbReference type="ARBA" id="ARBA00010790"/>
    </source>
</evidence>
<dbReference type="PANTHER" id="PTHR11552">
    <property type="entry name" value="GLUCOSE-METHANOL-CHOLINE GMC OXIDOREDUCTASE"/>
    <property type="match status" value="1"/>
</dbReference>
<dbReference type="InterPro" id="IPR000172">
    <property type="entry name" value="GMC_OxRdtase_N"/>
</dbReference>
<organism evidence="8 9">
    <name type="scientific">Marasmius oreades</name>
    <name type="common">fairy-ring Marasmius</name>
    <dbReference type="NCBI Taxonomy" id="181124"/>
    <lineage>
        <taxon>Eukaryota</taxon>
        <taxon>Fungi</taxon>
        <taxon>Dikarya</taxon>
        <taxon>Basidiomycota</taxon>
        <taxon>Agaricomycotina</taxon>
        <taxon>Agaricomycetes</taxon>
        <taxon>Agaricomycetidae</taxon>
        <taxon>Agaricales</taxon>
        <taxon>Marasmiineae</taxon>
        <taxon>Marasmiaceae</taxon>
        <taxon>Marasmius</taxon>
    </lineage>
</organism>
<dbReference type="SUPFAM" id="SSF51905">
    <property type="entry name" value="FAD/NAD(P)-binding domain"/>
    <property type="match status" value="1"/>
</dbReference>
<evidence type="ECO:0000259" key="7">
    <source>
        <dbReference type="PROSITE" id="PS00624"/>
    </source>
</evidence>
<name>A0A9P7UP94_9AGAR</name>